<comment type="caution">
    <text evidence="3">The sequence shown here is derived from an EMBL/GenBank/DDBJ whole genome shotgun (WGS) entry which is preliminary data.</text>
</comment>
<dbReference type="EMBL" id="JACRTF010000001">
    <property type="protein sequence ID" value="MBC8591888.1"/>
    <property type="molecule type" value="Genomic_DNA"/>
</dbReference>
<sequence length="213" mass="24213">MNKYIFSILLALLSLPVFAQKQTQAKLVLDKTAAAFEKAGGVKAEFTVQAFNKGRSVGVTNGTIELKGEKFFLKTSETISWFDGKTQWSYLTGSDEVNISTPTEAELQGLNPYAFLYLYKKGFDYELGKVDRFRDNGVYEVILRSANKKQELSHIVLYVMKDTYEPVYIKLDLRDGSRNEITINSYHTGLKLPDSVFVFDKKEYPTAEVIDLR</sequence>
<evidence type="ECO:0000256" key="1">
    <source>
        <dbReference type="ARBA" id="ARBA00022729"/>
    </source>
</evidence>
<feature type="chain" id="PRO_5038757990" description="Outer membrane lipoprotein carrier protein LolA" evidence="2">
    <location>
        <begin position="20"/>
        <end position="213"/>
    </location>
</feature>
<organism evidence="3 4">
    <name type="scientific">Jilunia laotingensis</name>
    <dbReference type="NCBI Taxonomy" id="2763675"/>
    <lineage>
        <taxon>Bacteria</taxon>
        <taxon>Pseudomonadati</taxon>
        <taxon>Bacteroidota</taxon>
        <taxon>Bacteroidia</taxon>
        <taxon>Bacteroidales</taxon>
        <taxon>Bacteroidaceae</taxon>
        <taxon>Jilunia</taxon>
    </lineage>
</organism>
<feature type="signal peptide" evidence="2">
    <location>
        <begin position="1"/>
        <end position="19"/>
    </location>
</feature>
<accession>A0A926EXT8</accession>
<dbReference type="AlphaFoldDB" id="A0A926EXT8"/>
<dbReference type="InterPro" id="IPR004564">
    <property type="entry name" value="OM_lipoprot_carrier_LolA-like"/>
</dbReference>
<evidence type="ECO:0000256" key="2">
    <source>
        <dbReference type="SAM" id="SignalP"/>
    </source>
</evidence>
<evidence type="ECO:0000313" key="4">
    <source>
        <dbReference type="Proteomes" id="UP000651085"/>
    </source>
</evidence>
<dbReference type="Pfam" id="PF16584">
    <property type="entry name" value="LolA_2"/>
    <property type="match status" value="1"/>
</dbReference>
<dbReference type="Gene3D" id="2.50.20.10">
    <property type="entry name" value="Lipoprotein localisation LolA/LolB/LppX"/>
    <property type="match status" value="1"/>
</dbReference>
<evidence type="ECO:0008006" key="5">
    <source>
        <dbReference type="Google" id="ProtNLM"/>
    </source>
</evidence>
<keyword evidence="4" id="KW-1185">Reference proteome</keyword>
<dbReference type="SUPFAM" id="SSF89392">
    <property type="entry name" value="Prokaryotic lipoproteins and lipoprotein localization factors"/>
    <property type="match status" value="1"/>
</dbReference>
<dbReference type="Proteomes" id="UP000651085">
    <property type="component" value="Unassembled WGS sequence"/>
</dbReference>
<evidence type="ECO:0000313" key="3">
    <source>
        <dbReference type="EMBL" id="MBC8591888.1"/>
    </source>
</evidence>
<dbReference type="InterPro" id="IPR029046">
    <property type="entry name" value="LolA/LolB/LppX"/>
</dbReference>
<reference evidence="3" key="1">
    <citation type="submission" date="2020-08" db="EMBL/GenBank/DDBJ databases">
        <title>Genome public.</title>
        <authorList>
            <person name="Liu C."/>
            <person name="Sun Q."/>
        </authorList>
    </citation>
    <scope>NUCLEOTIDE SEQUENCE</scope>
    <source>
        <strain evidence="3">N12</strain>
    </source>
</reference>
<dbReference type="CDD" id="cd16325">
    <property type="entry name" value="LolA"/>
    <property type="match status" value="1"/>
</dbReference>
<gene>
    <name evidence="3" type="ORF">H8744_01260</name>
</gene>
<keyword evidence="1 2" id="KW-0732">Signal</keyword>
<proteinExistence type="predicted"/>
<name>A0A926EXT8_9BACT</name>
<protein>
    <recommendedName>
        <fullName evidence="5">Outer membrane lipoprotein carrier protein LolA</fullName>
    </recommendedName>
</protein>
<dbReference type="RefSeq" id="WP_262433105.1">
    <property type="nucleotide sequence ID" value="NZ_JACRTF010000001.1"/>
</dbReference>